<dbReference type="InterPro" id="IPR029068">
    <property type="entry name" value="Glyas_Bleomycin-R_OHBP_Dase"/>
</dbReference>
<dbReference type="RefSeq" id="WP_114045839.1">
    <property type="nucleotide sequence ID" value="NZ_CP025198.1"/>
</dbReference>
<dbReference type="InterPro" id="IPR037523">
    <property type="entry name" value="VOC_core"/>
</dbReference>
<dbReference type="EMBL" id="CP025198">
    <property type="protein sequence ID" value="AXE40075.1"/>
    <property type="molecule type" value="Genomic_DNA"/>
</dbReference>
<feature type="domain" description="VOC" evidence="1">
    <location>
        <begin position="3"/>
        <end position="115"/>
    </location>
</feature>
<reference evidence="2 3" key="1">
    <citation type="submission" date="2017-12" db="EMBL/GenBank/DDBJ databases">
        <title>The whole genome sequence of the Acidipropionibacterium virtanenii sp. nov. type strain JS278.</title>
        <authorList>
            <person name="Laine P."/>
            <person name="Deptula P."/>
            <person name="Varmanen P."/>
            <person name="Auvinen P."/>
        </authorList>
    </citation>
    <scope>NUCLEOTIDE SEQUENCE [LARGE SCALE GENOMIC DNA]</scope>
    <source>
        <strain evidence="2 3">JS278</strain>
    </source>
</reference>
<accession>A0A344UXS7</accession>
<name>A0A344UXS7_9ACTN</name>
<dbReference type="Proteomes" id="UP000251995">
    <property type="component" value="Chromosome"/>
</dbReference>
<dbReference type="OrthoDB" id="9798201at2"/>
<keyword evidence="3" id="KW-1185">Reference proteome</keyword>
<dbReference type="SUPFAM" id="SSF54593">
    <property type="entry name" value="Glyoxalase/Bleomycin resistance protein/Dihydroxybiphenyl dioxygenase"/>
    <property type="match status" value="1"/>
</dbReference>
<protein>
    <recommendedName>
        <fullName evidence="1">VOC domain-containing protein</fullName>
    </recommendedName>
</protein>
<gene>
    <name evidence="2" type="ORF">JS278_02941</name>
</gene>
<dbReference type="InterPro" id="IPR004360">
    <property type="entry name" value="Glyas_Fos-R_dOase_dom"/>
</dbReference>
<dbReference type="Gene3D" id="3.10.180.10">
    <property type="entry name" value="2,3-Dihydroxybiphenyl 1,2-Dioxygenase, domain 1"/>
    <property type="match status" value="1"/>
</dbReference>
<evidence type="ECO:0000313" key="3">
    <source>
        <dbReference type="Proteomes" id="UP000251995"/>
    </source>
</evidence>
<dbReference type="Pfam" id="PF00903">
    <property type="entry name" value="Glyoxalase"/>
    <property type="match status" value="1"/>
</dbReference>
<evidence type="ECO:0000259" key="1">
    <source>
        <dbReference type="PROSITE" id="PS51819"/>
    </source>
</evidence>
<evidence type="ECO:0000313" key="2">
    <source>
        <dbReference type="EMBL" id="AXE40075.1"/>
    </source>
</evidence>
<proteinExistence type="predicted"/>
<organism evidence="2 3">
    <name type="scientific">Acidipropionibacterium virtanenii</name>
    <dbReference type="NCBI Taxonomy" id="2057246"/>
    <lineage>
        <taxon>Bacteria</taxon>
        <taxon>Bacillati</taxon>
        <taxon>Actinomycetota</taxon>
        <taxon>Actinomycetes</taxon>
        <taxon>Propionibacteriales</taxon>
        <taxon>Propionibacteriaceae</taxon>
        <taxon>Acidipropionibacterium</taxon>
    </lineage>
</organism>
<dbReference type="PROSITE" id="PS51819">
    <property type="entry name" value="VOC"/>
    <property type="match status" value="1"/>
</dbReference>
<sequence length="116" mass="12907">MRVMSIIADIPVPDMERARAFYTDYLGLGEEEFSLGWVARLTQPDTRASLQILTADATGPENPAISVKVDEVEAAYREAVDRGYEIAHPLTQEPWGVYRFFVRGPGGVVINIAQDH</sequence>
<dbReference type="KEGG" id="acij:JS278_02941"/>
<dbReference type="AlphaFoldDB" id="A0A344UXS7"/>